<dbReference type="InterPro" id="IPR052520">
    <property type="entry name" value="ATL_DNA_repair"/>
</dbReference>
<dbReference type="RefSeq" id="WP_284636573.1">
    <property type="nucleotide sequence ID" value="NZ_JASNUS010000019.1"/>
</dbReference>
<evidence type="ECO:0000313" key="3">
    <source>
        <dbReference type="EMBL" id="MDK4335616.1"/>
    </source>
</evidence>
<dbReference type="Pfam" id="PF01035">
    <property type="entry name" value="DNA_binding_1"/>
    <property type="match status" value="1"/>
</dbReference>
<feature type="domain" description="Methylated-DNA-[protein]-cysteine S-methyltransferase DNA binding" evidence="2">
    <location>
        <begin position="7"/>
        <end position="65"/>
    </location>
</feature>
<proteinExistence type="predicted"/>
<dbReference type="GO" id="GO:0003824">
    <property type="term" value="F:catalytic activity"/>
    <property type="evidence" value="ECO:0007669"/>
    <property type="project" value="InterPro"/>
</dbReference>
<comment type="caution">
    <text evidence="3">The sequence shown here is derived from an EMBL/GenBank/DDBJ whole genome shotgun (WGS) entry which is preliminary data.</text>
</comment>
<dbReference type="SUPFAM" id="SSF46767">
    <property type="entry name" value="Methylated DNA-protein cysteine methyltransferase, C-terminal domain"/>
    <property type="match status" value="1"/>
</dbReference>
<reference evidence="3" key="1">
    <citation type="submission" date="2023-05" db="EMBL/GenBank/DDBJ databases">
        <title>Metabolic capabilities are highly conserved among human nasal-associated Corynebacterium species in pangenomic analyses.</title>
        <authorList>
            <person name="Tran T.H."/>
            <person name="Roberts A.Q."/>
            <person name="Escapa I.F."/>
            <person name="Gao W."/>
            <person name="Conlan S."/>
            <person name="Kong H."/>
            <person name="Segre J.A."/>
            <person name="Kelly M.S."/>
            <person name="Lemon K.P."/>
        </authorList>
    </citation>
    <scope>NUCLEOTIDE SEQUENCE</scope>
    <source>
        <strain evidence="3">KPL2618</strain>
    </source>
</reference>
<dbReference type="Gene3D" id="1.10.10.10">
    <property type="entry name" value="Winged helix-like DNA-binding domain superfamily/Winged helix DNA-binding domain"/>
    <property type="match status" value="1"/>
</dbReference>
<sequence>MSDSSDLAQRVLAIVAVIPPGNVSSYGEVAKLAGCGARNVGTVMNKYGGNAAWWRVVRANGACHDPVRAEEYWDHEGIEHSHGRVAMHKHGMDARDLNELLGDDAMRDE</sequence>
<dbReference type="InterPro" id="IPR014048">
    <property type="entry name" value="MethylDNA_cys_MeTrfase_DNA-bd"/>
</dbReference>
<dbReference type="Proteomes" id="UP001230317">
    <property type="component" value="Unassembled WGS sequence"/>
</dbReference>
<dbReference type="EMBL" id="JASNVU010000012">
    <property type="protein sequence ID" value="MDK4335616.1"/>
    <property type="molecule type" value="Genomic_DNA"/>
</dbReference>
<keyword evidence="1" id="KW-0227">DNA damage</keyword>
<dbReference type="InterPro" id="IPR036388">
    <property type="entry name" value="WH-like_DNA-bd_sf"/>
</dbReference>
<gene>
    <name evidence="3" type="ORF">QPX58_09365</name>
</gene>
<accession>A0AAP4F953</accession>
<evidence type="ECO:0000256" key="1">
    <source>
        <dbReference type="ARBA" id="ARBA00022763"/>
    </source>
</evidence>
<dbReference type="PANTHER" id="PTHR42942">
    <property type="entry name" value="6-O-METHYLGUANINE DNA METHYLTRANSFERASE"/>
    <property type="match status" value="1"/>
</dbReference>
<dbReference type="CDD" id="cd06445">
    <property type="entry name" value="ATase"/>
    <property type="match status" value="1"/>
</dbReference>
<organism evidence="3 4">
    <name type="scientific">Corynebacterium accolens</name>
    <dbReference type="NCBI Taxonomy" id="38284"/>
    <lineage>
        <taxon>Bacteria</taxon>
        <taxon>Bacillati</taxon>
        <taxon>Actinomycetota</taxon>
        <taxon>Actinomycetes</taxon>
        <taxon>Mycobacteriales</taxon>
        <taxon>Corynebacteriaceae</taxon>
        <taxon>Corynebacterium</taxon>
    </lineage>
</organism>
<dbReference type="GO" id="GO:0006281">
    <property type="term" value="P:DNA repair"/>
    <property type="evidence" value="ECO:0007669"/>
    <property type="project" value="InterPro"/>
</dbReference>
<evidence type="ECO:0000313" key="4">
    <source>
        <dbReference type="Proteomes" id="UP001230317"/>
    </source>
</evidence>
<protein>
    <submittedName>
        <fullName evidence="3">MGMT family protein</fullName>
    </submittedName>
</protein>
<evidence type="ECO:0000259" key="2">
    <source>
        <dbReference type="Pfam" id="PF01035"/>
    </source>
</evidence>
<name>A0AAP4F953_9CORY</name>
<dbReference type="PANTHER" id="PTHR42942:SF1">
    <property type="entry name" value="ALKYLTRANSFERASE-LIKE PROTEIN 1"/>
    <property type="match status" value="1"/>
</dbReference>
<dbReference type="InterPro" id="IPR036217">
    <property type="entry name" value="MethylDNA_cys_MeTrfase_DNAb"/>
</dbReference>
<dbReference type="AlphaFoldDB" id="A0AAP4F953"/>